<accession>A0A165M223</accession>
<gene>
    <name evidence="1" type="ORF">EXIGLDRAFT_569185</name>
</gene>
<keyword evidence="2" id="KW-1185">Reference proteome</keyword>
<evidence type="ECO:0008006" key="3">
    <source>
        <dbReference type="Google" id="ProtNLM"/>
    </source>
</evidence>
<dbReference type="PANTHER" id="PTHR43481">
    <property type="entry name" value="FRUCTOSE-1-PHOSPHATE PHOSPHATASE"/>
    <property type="match status" value="1"/>
</dbReference>
<dbReference type="Proteomes" id="UP000077266">
    <property type="component" value="Unassembled WGS sequence"/>
</dbReference>
<dbReference type="AlphaFoldDB" id="A0A165M223"/>
<dbReference type="OrthoDB" id="40579at2759"/>
<proteinExistence type="predicted"/>
<protein>
    <recommendedName>
        <fullName evidence="3">HAD-like protein</fullName>
    </recommendedName>
</protein>
<name>A0A165M223_EXIGL</name>
<dbReference type="InterPro" id="IPR036412">
    <property type="entry name" value="HAD-like_sf"/>
</dbReference>
<dbReference type="InParanoid" id="A0A165M223"/>
<evidence type="ECO:0000313" key="2">
    <source>
        <dbReference type="Proteomes" id="UP000077266"/>
    </source>
</evidence>
<dbReference type="STRING" id="1314781.A0A165M223"/>
<dbReference type="InterPro" id="IPR051806">
    <property type="entry name" value="HAD-like_SPP"/>
</dbReference>
<dbReference type="PANTHER" id="PTHR43481:SF4">
    <property type="entry name" value="GLYCEROL-1-PHOSPHATE PHOSPHOHYDROLASE 1-RELATED"/>
    <property type="match status" value="1"/>
</dbReference>
<dbReference type="InterPro" id="IPR023214">
    <property type="entry name" value="HAD_sf"/>
</dbReference>
<feature type="non-terminal residue" evidence="1">
    <location>
        <position position="1"/>
    </location>
</feature>
<sequence length="89" mass="9407">RTLERIGFGTPNVLIASSDVSKGKPHPEPYIAGSTSCSVAAENFSRGTSFRRRLLGGKAAGTKVLAVLHTAPRDALQAMDADWIVPDLS</sequence>
<feature type="non-terminal residue" evidence="1">
    <location>
        <position position="89"/>
    </location>
</feature>
<dbReference type="SUPFAM" id="SSF56784">
    <property type="entry name" value="HAD-like"/>
    <property type="match status" value="1"/>
</dbReference>
<organism evidence="1 2">
    <name type="scientific">Exidia glandulosa HHB12029</name>
    <dbReference type="NCBI Taxonomy" id="1314781"/>
    <lineage>
        <taxon>Eukaryota</taxon>
        <taxon>Fungi</taxon>
        <taxon>Dikarya</taxon>
        <taxon>Basidiomycota</taxon>
        <taxon>Agaricomycotina</taxon>
        <taxon>Agaricomycetes</taxon>
        <taxon>Auriculariales</taxon>
        <taxon>Exidiaceae</taxon>
        <taxon>Exidia</taxon>
    </lineage>
</organism>
<dbReference type="Gene3D" id="3.40.50.1000">
    <property type="entry name" value="HAD superfamily/HAD-like"/>
    <property type="match status" value="1"/>
</dbReference>
<dbReference type="GO" id="GO:0050308">
    <property type="term" value="F:sugar-phosphatase activity"/>
    <property type="evidence" value="ECO:0007669"/>
    <property type="project" value="TreeGrafter"/>
</dbReference>
<evidence type="ECO:0000313" key="1">
    <source>
        <dbReference type="EMBL" id="KZV98653.1"/>
    </source>
</evidence>
<dbReference type="EMBL" id="KV425916">
    <property type="protein sequence ID" value="KZV98653.1"/>
    <property type="molecule type" value="Genomic_DNA"/>
</dbReference>
<reference evidence="1 2" key="1">
    <citation type="journal article" date="2016" name="Mol. Biol. Evol.">
        <title>Comparative Genomics of Early-Diverging Mushroom-Forming Fungi Provides Insights into the Origins of Lignocellulose Decay Capabilities.</title>
        <authorList>
            <person name="Nagy L.G."/>
            <person name="Riley R."/>
            <person name="Tritt A."/>
            <person name="Adam C."/>
            <person name="Daum C."/>
            <person name="Floudas D."/>
            <person name="Sun H."/>
            <person name="Yadav J.S."/>
            <person name="Pangilinan J."/>
            <person name="Larsson K.H."/>
            <person name="Matsuura K."/>
            <person name="Barry K."/>
            <person name="Labutti K."/>
            <person name="Kuo R."/>
            <person name="Ohm R.A."/>
            <person name="Bhattacharya S.S."/>
            <person name="Shirouzu T."/>
            <person name="Yoshinaga Y."/>
            <person name="Martin F.M."/>
            <person name="Grigoriev I.V."/>
            <person name="Hibbett D.S."/>
        </authorList>
    </citation>
    <scope>NUCLEOTIDE SEQUENCE [LARGE SCALE GENOMIC DNA]</scope>
    <source>
        <strain evidence="1 2">HHB12029</strain>
    </source>
</reference>